<dbReference type="InterPro" id="IPR021398">
    <property type="entry name" value="DUF3037"/>
</dbReference>
<evidence type="ECO:0000313" key="2">
    <source>
        <dbReference type="Proteomes" id="UP001596391"/>
    </source>
</evidence>
<keyword evidence="2" id="KW-1185">Reference proteome</keyword>
<reference evidence="2" key="1">
    <citation type="journal article" date="2019" name="Int. J. Syst. Evol. Microbiol.">
        <title>The Global Catalogue of Microorganisms (GCM) 10K type strain sequencing project: providing services to taxonomists for standard genome sequencing and annotation.</title>
        <authorList>
            <consortium name="The Broad Institute Genomics Platform"/>
            <consortium name="The Broad Institute Genome Sequencing Center for Infectious Disease"/>
            <person name="Wu L."/>
            <person name="Ma J."/>
        </authorList>
    </citation>
    <scope>NUCLEOTIDE SEQUENCE [LARGE SCALE GENOMIC DNA]</scope>
    <source>
        <strain evidence="2">CGMCC 1.16026</strain>
    </source>
</reference>
<proteinExistence type="predicted"/>
<dbReference type="Proteomes" id="UP001596391">
    <property type="component" value="Unassembled WGS sequence"/>
</dbReference>
<evidence type="ECO:0000313" key="1">
    <source>
        <dbReference type="EMBL" id="MFC6645140.1"/>
    </source>
</evidence>
<organism evidence="1 2">
    <name type="scientific">Granulicella cerasi</name>
    <dbReference type="NCBI Taxonomy" id="741063"/>
    <lineage>
        <taxon>Bacteria</taxon>
        <taxon>Pseudomonadati</taxon>
        <taxon>Acidobacteriota</taxon>
        <taxon>Terriglobia</taxon>
        <taxon>Terriglobales</taxon>
        <taxon>Acidobacteriaceae</taxon>
        <taxon>Granulicella</taxon>
    </lineage>
</organism>
<gene>
    <name evidence="1" type="ORF">ACFQBQ_05970</name>
</gene>
<dbReference type="RefSeq" id="WP_263371531.1">
    <property type="nucleotide sequence ID" value="NZ_JAGSYD010000003.1"/>
</dbReference>
<sequence length="127" mass="14401">MSERRAYNYAVIRVVPRVERDEFVNAGVILYSQQHKFLGMRVRVNEAKLRSLWPETPMEAICKHLDAAMKICEGAADGGPIAKLSMSERFQWLTSPRSTMIQISPVRTGLTSDPQRTLDHLAEDLIS</sequence>
<dbReference type="EMBL" id="JBHSWI010000001">
    <property type="protein sequence ID" value="MFC6645140.1"/>
    <property type="molecule type" value="Genomic_DNA"/>
</dbReference>
<dbReference type="Pfam" id="PF11236">
    <property type="entry name" value="DUF3037"/>
    <property type="match status" value="1"/>
</dbReference>
<protein>
    <submittedName>
        <fullName evidence="1">DUF3037 domain-containing protein</fullName>
    </submittedName>
</protein>
<accession>A0ABW1Z9N4</accession>
<comment type="caution">
    <text evidence="1">The sequence shown here is derived from an EMBL/GenBank/DDBJ whole genome shotgun (WGS) entry which is preliminary data.</text>
</comment>
<name>A0ABW1Z9N4_9BACT</name>